<evidence type="ECO:0000256" key="1">
    <source>
        <dbReference type="SAM" id="MobiDB-lite"/>
    </source>
</evidence>
<dbReference type="Proteomes" id="UP000015106">
    <property type="component" value="Chromosome 6"/>
</dbReference>
<protein>
    <submittedName>
        <fullName evidence="2">Uncharacterized protein</fullName>
    </submittedName>
</protein>
<reference evidence="2" key="3">
    <citation type="submission" date="2022-06" db="UniProtKB">
        <authorList>
            <consortium name="EnsemblPlants"/>
        </authorList>
    </citation>
    <scope>IDENTIFICATION</scope>
</reference>
<proteinExistence type="predicted"/>
<sequence length="108" mass="11373">IGHSLARLPRPRKPYPPPSRAADSSPSHLLIQVHVQPPSKRGCRSPAPPRQPSPAPPPSPTLSRSATTPPLSGPPCVASSVPRWGGHSGAPRSMSRADPCSSAWARWS</sequence>
<reference evidence="3" key="1">
    <citation type="journal article" date="2013" name="Nature">
        <title>Draft genome of the wheat A-genome progenitor Triticum urartu.</title>
        <authorList>
            <person name="Ling H.Q."/>
            <person name="Zhao S."/>
            <person name="Liu D."/>
            <person name="Wang J."/>
            <person name="Sun H."/>
            <person name="Zhang C."/>
            <person name="Fan H."/>
            <person name="Li D."/>
            <person name="Dong L."/>
            <person name="Tao Y."/>
            <person name="Gao C."/>
            <person name="Wu H."/>
            <person name="Li Y."/>
            <person name="Cui Y."/>
            <person name="Guo X."/>
            <person name="Zheng S."/>
            <person name="Wang B."/>
            <person name="Yu K."/>
            <person name="Liang Q."/>
            <person name="Yang W."/>
            <person name="Lou X."/>
            <person name="Chen J."/>
            <person name="Feng M."/>
            <person name="Jian J."/>
            <person name="Zhang X."/>
            <person name="Luo G."/>
            <person name="Jiang Y."/>
            <person name="Liu J."/>
            <person name="Wang Z."/>
            <person name="Sha Y."/>
            <person name="Zhang B."/>
            <person name="Wu H."/>
            <person name="Tang D."/>
            <person name="Shen Q."/>
            <person name="Xue P."/>
            <person name="Zou S."/>
            <person name="Wang X."/>
            <person name="Liu X."/>
            <person name="Wang F."/>
            <person name="Yang Y."/>
            <person name="An X."/>
            <person name="Dong Z."/>
            <person name="Zhang K."/>
            <person name="Zhang X."/>
            <person name="Luo M.C."/>
            <person name="Dvorak J."/>
            <person name="Tong Y."/>
            <person name="Wang J."/>
            <person name="Yang H."/>
            <person name="Li Z."/>
            <person name="Wang D."/>
            <person name="Zhang A."/>
            <person name="Wang J."/>
        </authorList>
    </citation>
    <scope>NUCLEOTIDE SEQUENCE</scope>
    <source>
        <strain evidence="3">cv. G1812</strain>
    </source>
</reference>
<reference evidence="2" key="2">
    <citation type="submission" date="2018-03" db="EMBL/GenBank/DDBJ databases">
        <title>The Triticum urartu genome reveals the dynamic nature of wheat genome evolution.</title>
        <authorList>
            <person name="Ling H."/>
            <person name="Ma B."/>
            <person name="Shi X."/>
            <person name="Liu H."/>
            <person name="Dong L."/>
            <person name="Sun H."/>
            <person name="Cao Y."/>
            <person name="Gao Q."/>
            <person name="Zheng S."/>
            <person name="Li Y."/>
            <person name="Yu Y."/>
            <person name="Du H."/>
            <person name="Qi M."/>
            <person name="Li Y."/>
            <person name="Yu H."/>
            <person name="Cui Y."/>
            <person name="Wang N."/>
            <person name="Chen C."/>
            <person name="Wu H."/>
            <person name="Zhao Y."/>
            <person name="Zhang J."/>
            <person name="Li Y."/>
            <person name="Zhou W."/>
            <person name="Zhang B."/>
            <person name="Hu W."/>
            <person name="Eijk M."/>
            <person name="Tang J."/>
            <person name="Witsenboer H."/>
            <person name="Zhao S."/>
            <person name="Li Z."/>
            <person name="Zhang A."/>
            <person name="Wang D."/>
            <person name="Liang C."/>
        </authorList>
    </citation>
    <scope>NUCLEOTIDE SEQUENCE [LARGE SCALE GENOMIC DNA]</scope>
    <source>
        <strain evidence="2">cv. G1812</strain>
    </source>
</reference>
<name>A0A8R7US15_TRIUA</name>
<dbReference type="EnsemblPlants" id="TuG1812G0600001784.01.T01">
    <property type="protein sequence ID" value="TuG1812G0600001784.01.T01.cds405041"/>
    <property type="gene ID" value="TuG1812G0600001784.01"/>
</dbReference>
<evidence type="ECO:0000313" key="2">
    <source>
        <dbReference type="EnsemblPlants" id="TuG1812G0600001784.01.T01.cds405041"/>
    </source>
</evidence>
<dbReference type="AlphaFoldDB" id="A0A8R7US15"/>
<dbReference type="Gramene" id="TuG1812G0600001784.01.T01">
    <property type="protein sequence ID" value="TuG1812G0600001784.01.T01.cds405041"/>
    <property type="gene ID" value="TuG1812G0600001784.01"/>
</dbReference>
<dbReference type="Gramene" id="TuG1812G0600001784.01.T02">
    <property type="protein sequence ID" value="TuG1812G0600001784.01.T02.cds405041"/>
    <property type="gene ID" value="TuG1812G0600001784.01"/>
</dbReference>
<keyword evidence="3" id="KW-1185">Reference proteome</keyword>
<feature type="region of interest" description="Disordered" evidence="1">
    <location>
        <begin position="1"/>
        <end position="108"/>
    </location>
</feature>
<evidence type="ECO:0000313" key="3">
    <source>
        <dbReference type="Proteomes" id="UP000015106"/>
    </source>
</evidence>
<accession>A0A8R7US15</accession>
<feature type="compositionally biased region" description="Pro residues" evidence="1">
    <location>
        <begin position="46"/>
        <end position="60"/>
    </location>
</feature>
<organism evidence="2 3">
    <name type="scientific">Triticum urartu</name>
    <name type="common">Red wild einkorn</name>
    <name type="synonym">Crithodium urartu</name>
    <dbReference type="NCBI Taxonomy" id="4572"/>
    <lineage>
        <taxon>Eukaryota</taxon>
        <taxon>Viridiplantae</taxon>
        <taxon>Streptophyta</taxon>
        <taxon>Embryophyta</taxon>
        <taxon>Tracheophyta</taxon>
        <taxon>Spermatophyta</taxon>
        <taxon>Magnoliopsida</taxon>
        <taxon>Liliopsida</taxon>
        <taxon>Poales</taxon>
        <taxon>Poaceae</taxon>
        <taxon>BOP clade</taxon>
        <taxon>Pooideae</taxon>
        <taxon>Triticodae</taxon>
        <taxon>Triticeae</taxon>
        <taxon>Triticinae</taxon>
        <taxon>Triticum</taxon>
    </lineage>
</organism>
<dbReference type="EnsemblPlants" id="TuG1812G0600001784.01.T02">
    <property type="protein sequence ID" value="TuG1812G0600001784.01.T02.cds405041"/>
    <property type="gene ID" value="TuG1812G0600001784.01"/>
</dbReference>
<feature type="compositionally biased region" description="Low complexity" evidence="1">
    <location>
        <begin position="61"/>
        <end position="70"/>
    </location>
</feature>